<protein>
    <submittedName>
        <fullName evidence="1">ORF32</fullName>
    </submittedName>
</protein>
<reference evidence="1" key="2">
    <citation type="submission" date="2024-03" db="EMBL/GenBank/DDBJ databases">
        <authorList>
            <person name="Ni Y."/>
            <person name="Xu T."/>
            <person name="Yan S."/>
            <person name="Chen L."/>
            <person name="Wang Y."/>
        </authorList>
    </citation>
    <scope>NUCLEOTIDE SEQUENCE</scope>
    <source>
        <strain evidence="1">NBD1</strain>
    </source>
</reference>
<reference evidence="1" key="1">
    <citation type="journal article" date="2024" name="Environ. Microbiol. Rep.">
        <title>Hiding in plain sight: The discovery of complete genomes of 11 hypothetical spindle-shaped viruses that putatively infect mesophilic ammonia-oxidizing archaea.</title>
        <authorList>
            <person name="Ni Y."/>
            <person name="Xu T."/>
            <person name="Yan S."/>
            <person name="Chen L."/>
            <person name="Wang Y."/>
        </authorList>
    </citation>
    <scope>NUCLEOTIDE SEQUENCE</scope>
    <source>
        <strain evidence="1">NBD1</strain>
    </source>
</reference>
<accession>A0AAT9JFU6</accession>
<name>A0AAT9JFU6_9VIRU</name>
<evidence type="ECO:0000313" key="1">
    <source>
        <dbReference type="EMBL" id="DBA51948.1"/>
    </source>
</evidence>
<organism evidence="1">
    <name type="scientific">Nitrosopumilaceae spindle-shaped virus</name>
    <dbReference type="NCBI Taxonomy" id="3065433"/>
    <lineage>
        <taxon>Viruses</taxon>
    </lineage>
</organism>
<proteinExistence type="predicted"/>
<sequence length="103" mass="11848">MPQRLVILEKSNVSYACFRNSHGRCKNKTLKCTCSCHTSNVKDTPTKAQQIHYLLSTQPANIGMIRSFCNCSPRSIRQHITLLRRNGARIIYNRKTGFYNLET</sequence>
<dbReference type="EMBL" id="BK067787">
    <property type="protein sequence ID" value="DBA51948.1"/>
    <property type="molecule type" value="Genomic_DNA"/>
</dbReference>